<sequence length="229" mass="27031">MKQYLTRYKIAIGIAILFHVSGFIGILFTPYAHWFIENTPLNLVLMFGLLIYTQHYRSRRFYLFMLIAFVVGMFSEMIGVHTGKLFGHYHYGDVMGRKLLGVPFLIGINWFVVVFSAGIIMRKINIWLEARYLPEGQQMRPGFKAASFIIDGALLATFFDFIMEPVAIELKFWQWHTPYVPFYNYICWFFISAFLLILFRKLNFNKNNHFAVHLFIIQSLFFIALQIFL</sequence>
<evidence type="ECO:0000313" key="3">
    <source>
        <dbReference type="Proteomes" id="UP001595906"/>
    </source>
</evidence>
<feature type="transmembrane region" description="Helical" evidence="1">
    <location>
        <begin position="7"/>
        <end position="28"/>
    </location>
</feature>
<feature type="transmembrane region" description="Helical" evidence="1">
    <location>
        <begin position="142"/>
        <end position="162"/>
    </location>
</feature>
<keyword evidence="1" id="KW-0472">Membrane</keyword>
<dbReference type="RefSeq" id="WP_379013575.1">
    <property type="nucleotide sequence ID" value="NZ_JBHSDC010000012.1"/>
</dbReference>
<dbReference type="PANTHER" id="PTHR39419">
    <property type="entry name" value="SLL0814 PROTEIN"/>
    <property type="match status" value="1"/>
</dbReference>
<feature type="transmembrane region" description="Helical" evidence="1">
    <location>
        <begin position="182"/>
        <end position="199"/>
    </location>
</feature>
<dbReference type="InterPro" id="IPR007354">
    <property type="entry name" value="CruF-like"/>
</dbReference>
<accession>A0ABV8PVB5</accession>
<dbReference type="Pfam" id="PF04240">
    <property type="entry name" value="Caroten_synth"/>
    <property type="match status" value="1"/>
</dbReference>
<feature type="transmembrane region" description="Helical" evidence="1">
    <location>
        <begin position="211"/>
        <end position="228"/>
    </location>
</feature>
<gene>
    <name evidence="2" type="ORF">ACFOW1_08490</name>
</gene>
<dbReference type="PANTHER" id="PTHR39419:SF1">
    <property type="entry name" value="SLL0814 PROTEIN"/>
    <property type="match status" value="1"/>
</dbReference>
<feature type="transmembrane region" description="Helical" evidence="1">
    <location>
        <begin position="61"/>
        <end position="80"/>
    </location>
</feature>
<dbReference type="Proteomes" id="UP001595906">
    <property type="component" value="Unassembled WGS sequence"/>
</dbReference>
<keyword evidence="1" id="KW-0812">Transmembrane</keyword>
<organism evidence="2 3">
    <name type="scientific">Parasediminibacterium paludis</name>
    <dbReference type="NCBI Taxonomy" id="908966"/>
    <lineage>
        <taxon>Bacteria</taxon>
        <taxon>Pseudomonadati</taxon>
        <taxon>Bacteroidota</taxon>
        <taxon>Chitinophagia</taxon>
        <taxon>Chitinophagales</taxon>
        <taxon>Chitinophagaceae</taxon>
        <taxon>Parasediminibacterium</taxon>
    </lineage>
</organism>
<reference evidence="3" key="1">
    <citation type="journal article" date="2019" name="Int. J. Syst. Evol. Microbiol.">
        <title>The Global Catalogue of Microorganisms (GCM) 10K type strain sequencing project: providing services to taxonomists for standard genome sequencing and annotation.</title>
        <authorList>
            <consortium name="The Broad Institute Genomics Platform"/>
            <consortium name="The Broad Institute Genome Sequencing Center for Infectious Disease"/>
            <person name="Wu L."/>
            <person name="Ma J."/>
        </authorList>
    </citation>
    <scope>NUCLEOTIDE SEQUENCE [LARGE SCALE GENOMIC DNA]</scope>
    <source>
        <strain evidence="3">CECT 8010</strain>
    </source>
</reference>
<name>A0ABV8PVB5_9BACT</name>
<keyword evidence="1" id="KW-1133">Transmembrane helix</keyword>
<protein>
    <submittedName>
        <fullName evidence="2">Carotenoid biosynthesis protein</fullName>
    </submittedName>
</protein>
<proteinExistence type="predicted"/>
<comment type="caution">
    <text evidence="2">The sequence shown here is derived from an EMBL/GenBank/DDBJ whole genome shotgun (WGS) entry which is preliminary data.</text>
</comment>
<dbReference type="EMBL" id="JBHSDC010000012">
    <property type="protein sequence ID" value="MFC4231927.1"/>
    <property type="molecule type" value="Genomic_DNA"/>
</dbReference>
<evidence type="ECO:0000313" key="2">
    <source>
        <dbReference type="EMBL" id="MFC4231927.1"/>
    </source>
</evidence>
<evidence type="ECO:0000256" key="1">
    <source>
        <dbReference type="SAM" id="Phobius"/>
    </source>
</evidence>
<keyword evidence="3" id="KW-1185">Reference proteome</keyword>
<feature type="transmembrane region" description="Helical" evidence="1">
    <location>
        <begin position="34"/>
        <end position="52"/>
    </location>
</feature>
<feature type="transmembrane region" description="Helical" evidence="1">
    <location>
        <begin position="100"/>
        <end position="121"/>
    </location>
</feature>